<name>A0A409VU15_9AGAR</name>
<dbReference type="Pfam" id="PF11701">
    <property type="entry name" value="UNC45-central"/>
    <property type="match status" value="1"/>
</dbReference>
<accession>A0A409VU15</accession>
<feature type="domain" description="UNC-45/Cro1/She4 central" evidence="3">
    <location>
        <begin position="42"/>
        <end position="206"/>
    </location>
</feature>
<dbReference type="OrthoDB" id="199930at2759"/>
<evidence type="ECO:0000313" key="5">
    <source>
        <dbReference type="Proteomes" id="UP000284706"/>
    </source>
</evidence>
<evidence type="ECO:0000313" key="4">
    <source>
        <dbReference type="EMBL" id="PPQ69788.1"/>
    </source>
</evidence>
<protein>
    <recommendedName>
        <fullName evidence="3">UNC-45/Cro1/She4 central domain-containing protein</fullName>
    </recommendedName>
</protein>
<dbReference type="Proteomes" id="UP000284706">
    <property type="component" value="Unassembled WGS sequence"/>
</dbReference>
<evidence type="ECO:0000256" key="2">
    <source>
        <dbReference type="ARBA" id="ARBA00022490"/>
    </source>
</evidence>
<comment type="subcellular location">
    <subcellularLocation>
        <location evidence="1">Cytoplasm</location>
    </subcellularLocation>
</comment>
<dbReference type="STRING" id="231916.A0A409VU15"/>
<keyword evidence="2" id="KW-0963">Cytoplasm</keyword>
<dbReference type="InterPro" id="IPR016024">
    <property type="entry name" value="ARM-type_fold"/>
</dbReference>
<dbReference type="GO" id="GO:0051879">
    <property type="term" value="F:Hsp90 protein binding"/>
    <property type="evidence" value="ECO:0007669"/>
    <property type="project" value="TreeGrafter"/>
</dbReference>
<dbReference type="InParanoid" id="A0A409VU15"/>
<keyword evidence="5" id="KW-1185">Reference proteome</keyword>
<dbReference type="InterPro" id="IPR011989">
    <property type="entry name" value="ARM-like"/>
</dbReference>
<proteinExistence type="predicted"/>
<dbReference type="EMBL" id="NHYE01005562">
    <property type="protein sequence ID" value="PPQ69788.1"/>
    <property type="molecule type" value="Genomic_DNA"/>
</dbReference>
<organism evidence="4 5">
    <name type="scientific">Gymnopilus dilepis</name>
    <dbReference type="NCBI Taxonomy" id="231916"/>
    <lineage>
        <taxon>Eukaryota</taxon>
        <taxon>Fungi</taxon>
        <taxon>Dikarya</taxon>
        <taxon>Basidiomycota</taxon>
        <taxon>Agaricomycotina</taxon>
        <taxon>Agaricomycetes</taxon>
        <taxon>Agaricomycetidae</taxon>
        <taxon>Agaricales</taxon>
        <taxon>Agaricineae</taxon>
        <taxon>Hymenogastraceae</taxon>
        <taxon>Gymnopilus</taxon>
    </lineage>
</organism>
<dbReference type="SUPFAM" id="SSF48371">
    <property type="entry name" value="ARM repeat"/>
    <property type="match status" value="1"/>
</dbReference>
<reference evidence="4 5" key="1">
    <citation type="journal article" date="2018" name="Evol. Lett.">
        <title>Horizontal gene cluster transfer increased hallucinogenic mushroom diversity.</title>
        <authorList>
            <person name="Reynolds H.T."/>
            <person name="Vijayakumar V."/>
            <person name="Gluck-Thaler E."/>
            <person name="Korotkin H.B."/>
            <person name="Matheny P.B."/>
            <person name="Slot J.C."/>
        </authorList>
    </citation>
    <scope>NUCLEOTIDE SEQUENCE [LARGE SCALE GENOMIC DNA]</scope>
    <source>
        <strain evidence="4 5">SRW20</strain>
    </source>
</reference>
<dbReference type="AlphaFoldDB" id="A0A409VU15"/>
<sequence>MADTASNTDEILNQILKKSQTSSDYDFKLLPDEIACLTSCFFSSTTTNESSSSLRSKAYVVLSAFCQGLRNHASKSKGKGKEPEDVGTKAIVDAFRSPVLNYLGETNDTSLTHGLSFLTALFQVDPPAASAIFSEEGVIENVVDAVDLSPSPLLSQEVAHLLRQACGQKTCRAVITPQMVRWLEFKSRQTSDPVLQSAAAVALIKLSKGAVSDAAAEGGVAVAGEGAQGSSLTGDVRTEELKDRLVDVVVAGQSASSADAVEGLAYLSTDPTVKEDLSKNEAFLKKLFSLVPSQKAASKPLTDLNSAALIYGVILIIYNLTSFKPRLTEEQKQVEKLKRMTKAGKGLSDAEESSSILDDDDHVKVRIKRLIAAGVLPVFPAAIAATESVGVKANVGRCLLSIVEEKENRGKVLQAGGAKVLQTIIKQAFSSQPADKEANISAADLEAIQALAKLAITSSPVQVFGPNVGALYDAIRPFSTLLQHSSSNLLQRFEAIMALTNLASHSPDVASRIAKVDGLMNKVELLLLEDNTLIRRASVELICNLIAGSDEAFERYSGETANSASKLHVLLALSDEDDVPTRLAASGALATVTAAPSACSALIALQFEKHRFLTLMTQLIDPSAVKREGEEEPLQTNPGLVHRGVVCVGNVFKSIKDAEVREKIAKEAAECGLAKALVQLVQGKGLVKDPAIVQLGMEALKALMDKK</sequence>
<gene>
    <name evidence="4" type="ORF">CVT26_014176</name>
</gene>
<dbReference type="PANTHER" id="PTHR45994:SF1">
    <property type="entry name" value="FI21225P1"/>
    <property type="match status" value="1"/>
</dbReference>
<evidence type="ECO:0000256" key="1">
    <source>
        <dbReference type="ARBA" id="ARBA00004496"/>
    </source>
</evidence>
<dbReference type="Gene3D" id="1.25.10.10">
    <property type="entry name" value="Leucine-rich Repeat Variant"/>
    <property type="match status" value="1"/>
</dbReference>
<comment type="caution">
    <text evidence="4">The sequence shown here is derived from an EMBL/GenBank/DDBJ whole genome shotgun (WGS) entry which is preliminary data.</text>
</comment>
<dbReference type="InterPro" id="IPR024660">
    <property type="entry name" value="UCS_central_dom"/>
</dbReference>
<dbReference type="PANTHER" id="PTHR45994">
    <property type="entry name" value="FI21225P1"/>
    <property type="match status" value="1"/>
</dbReference>
<dbReference type="GO" id="GO:0005737">
    <property type="term" value="C:cytoplasm"/>
    <property type="evidence" value="ECO:0007669"/>
    <property type="project" value="UniProtKB-SubCell"/>
</dbReference>
<evidence type="ECO:0000259" key="3">
    <source>
        <dbReference type="Pfam" id="PF11701"/>
    </source>
</evidence>